<organism evidence="4 5">
    <name type="scientific">Metarhizium humberi</name>
    <dbReference type="NCBI Taxonomy" id="2596975"/>
    <lineage>
        <taxon>Eukaryota</taxon>
        <taxon>Fungi</taxon>
        <taxon>Dikarya</taxon>
        <taxon>Ascomycota</taxon>
        <taxon>Pezizomycotina</taxon>
        <taxon>Sordariomycetes</taxon>
        <taxon>Hypocreomycetidae</taxon>
        <taxon>Hypocreales</taxon>
        <taxon>Clavicipitaceae</taxon>
        <taxon>Metarhizium</taxon>
    </lineage>
</organism>
<name>A0A9P8SA31_9HYPO</name>
<dbReference type="InterPro" id="IPR025151">
    <property type="entry name" value="ELYS_dom"/>
</dbReference>
<feature type="domain" description="ELYS-like" evidence="3">
    <location>
        <begin position="81"/>
        <end position="299"/>
    </location>
</feature>
<dbReference type="EMBL" id="JACEFI010000004">
    <property type="protein sequence ID" value="KAH0599058.1"/>
    <property type="molecule type" value="Genomic_DNA"/>
</dbReference>
<evidence type="ECO:0000313" key="4">
    <source>
        <dbReference type="EMBL" id="KAH0599058.1"/>
    </source>
</evidence>
<comment type="caution">
    <text evidence="4">The sequence shown here is derived from an EMBL/GenBank/DDBJ whole genome shotgun (WGS) entry which is preliminary data.</text>
</comment>
<gene>
    <name evidence="4" type="ORF">MHUMG1_03173</name>
</gene>
<accession>A0A9P8SA31</accession>
<dbReference type="AlphaFoldDB" id="A0A9P8SA31"/>
<protein>
    <recommendedName>
        <fullName evidence="3">ELYS-like domain-containing protein</fullName>
    </recommendedName>
</protein>
<dbReference type="Proteomes" id="UP000764110">
    <property type="component" value="Unassembled WGS sequence"/>
</dbReference>
<evidence type="ECO:0000313" key="5">
    <source>
        <dbReference type="Proteomes" id="UP000764110"/>
    </source>
</evidence>
<proteinExistence type="predicted"/>
<dbReference type="Pfam" id="PF13934">
    <property type="entry name" value="ELYS"/>
    <property type="match status" value="1"/>
</dbReference>
<keyword evidence="2" id="KW-0539">Nucleus</keyword>
<keyword evidence="5" id="KW-1185">Reference proteome</keyword>
<evidence type="ECO:0000256" key="1">
    <source>
        <dbReference type="ARBA" id="ARBA00004123"/>
    </source>
</evidence>
<evidence type="ECO:0000259" key="3">
    <source>
        <dbReference type="Pfam" id="PF13934"/>
    </source>
</evidence>
<dbReference type="GO" id="GO:0005634">
    <property type="term" value="C:nucleus"/>
    <property type="evidence" value="ECO:0007669"/>
    <property type="project" value="UniProtKB-SubCell"/>
</dbReference>
<reference evidence="4 5" key="1">
    <citation type="submission" date="2020-07" db="EMBL/GenBank/DDBJ databases">
        <title>Metarhizium humberi genome.</title>
        <authorList>
            <person name="Lysoe E."/>
        </authorList>
    </citation>
    <scope>NUCLEOTIDE SEQUENCE [LARGE SCALE GENOMIC DNA]</scope>
    <source>
        <strain evidence="4 5">ESALQ1638</strain>
    </source>
</reference>
<evidence type="ECO:0000256" key="2">
    <source>
        <dbReference type="ARBA" id="ARBA00023242"/>
    </source>
</evidence>
<comment type="subcellular location">
    <subcellularLocation>
        <location evidence="1">Nucleus</location>
    </subcellularLocation>
</comment>
<sequence>MPWSLSLVPVPKLDEWPSLTTPISDRTRVANKPSRALGHILAEAMFNYTSFHDVFPTEVQLPYDRRLQHDIEAHRKNADDVLFIDRVMRALGISKAKVYPPKTENALRQLHQQICEAGMSMHHKFSLLYYILLDFDDASKEVFVSESFASLSGMPANYQLFMKGLWHMDREEYSRAIEYVAHPSLNPDFADDIIIALIKQASDQDYTLALSYFYSVQPILKSTVALELLYDAMARTNVTQALLYSRTHPQHTREQLFRRWISCVLNNGGGDDLPSRTSELAFMPFDSLEETWFEEYLTTGEGRTLKRAKDTLLIRKIACDRFSDVAKVRPSGQWAGILEGIKGGTEGQGD</sequence>